<protein>
    <recommendedName>
        <fullName evidence="4">Methyltransferase domain-containing protein</fullName>
    </recommendedName>
</protein>
<evidence type="ECO:0000259" key="4">
    <source>
        <dbReference type="Pfam" id="PF13649"/>
    </source>
</evidence>
<dbReference type="KEGG" id="mnm:MNVM_34710"/>
<dbReference type="GO" id="GO:0032259">
    <property type="term" value="P:methylation"/>
    <property type="evidence" value="ECO:0007669"/>
    <property type="project" value="UniProtKB-KW"/>
</dbReference>
<dbReference type="Gene3D" id="3.40.50.150">
    <property type="entry name" value="Vaccinia Virus protein VP39"/>
    <property type="match status" value="1"/>
</dbReference>
<dbReference type="AlphaFoldDB" id="A0A7I7JRD5"/>
<reference evidence="5 6" key="1">
    <citation type="journal article" date="2019" name="Emerg. Microbes Infect.">
        <title>Comprehensive subspecies identification of 175 nontuberculous mycobacteria species based on 7547 genomic profiles.</title>
        <authorList>
            <person name="Matsumoto Y."/>
            <person name="Kinjo T."/>
            <person name="Motooka D."/>
            <person name="Nabeya D."/>
            <person name="Jung N."/>
            <person name="Uechi K."/>
            <person name="Horii T."/>
            <person name="Iida T."/>
            <person name="Fujita J."/>
            <person name="Nakamura S."/>
        </authorList>
    </citation>
    <scope>NUCLEOTIDE SEQUENCE [LARGE SCALE GENOMIC DNA]</scope>
    <source>
        <strain evidence="5 6">JCM 6391</strain>
    </source>
</reference>
<dbReference type="Proteomes" id="UP000466997">
    <property type="component" value="Chromosome"/>
</dbReference>
<name>A0A7I7JRD5_9MYCO</name>
<dbReference type="EMBL" id="AP022562">
    <property type="protein sequence ID" value="BBX14390.1"/>
    <property type="molecule type" value="Genomic_DNA"/>
</dbReference>
<keyword evidence="2" id="KW-0808">Transferase</keyword>
<dbReference type="SUPFAM" id="SSF53335">
    <property type="entry name" value="S-adenosyl-L-methionine-dependent methyltransferases"/>
    <property type="match status" value="1"/>
</dbReference>
<dbReference type="Pfam" id="PF13649">
    <property type="entry name" value="Methyltransf_25"/>
    <property type="match status" value="1"/>
</dbReference>
<organism evidence="5 6">
    <name type="scientific">Mycobacterium novum</name>
    <dbReference type="NCBI Taxonomy" id="2492438"/>
    <lineage>
        <taxon>Bacteria</taxon>
        <taxon>Bacillati</taxon>
        <taxon>Actinomycetota</taxon>
        <taxon>Actinomycetes</taxon>
        <taxon>Mycobacteriales</taxon>
        <taxon>Mycobacteriaceae</taxon>
        <taxon>Mycobacterium</taxon>
    </lineage>
</organism>
<proteinExistence type="predicted"/>
<accession>A0A7I7JRD5</accession>
<keyword evidence="3" id="KW-0949">S-adenosyl-L-methionine</keyword>
<gene>
    <name evidence="5" type="ORF">MNVM_34710</name>
</gene>
<dbReference type="GO" id="GO:0008168">
    <property type="term" value="F:methyltransferase activity"/>
    <property type="evidence" value="ECO:0007669"/>
    <property type="project" value="UniProtKB-KW"/>
</dbReference>
<dbReference type="InterPro" id="IPR029063">
    <property type="entry name" value="SAM-dependent_MTases_sf"/>
</dbReference>
<sequence length="242" mass="26284">MPADPTFDAMYRDEQTDAGTVPWDIGGPQPAVQELVAHGALRGEVLDPGTGPGHHAIHFAARGYTATGVDASPAAVEHARRNAERAGVTVDFRVADATRLADFEGRFDTVVDSAFYHVFAHDEELQARYIRALHFATAPGARLFMFELGRHNLNGLQFDGLPANNFGRLLGENGWRLDYLGTSTYVGAFGPRALAFLSRLDSDDGVAPQMKGLPDQLGALEPPLDNHRVHLPMWSVVASRLT</sequence>
<evidence type="ECO:0000256" key="1">
    <source>
        <dbReference type="ARBA" id="ARBA00022603"/>
    </source>
</evidence>
<evidence type="ECO:0000256" key="3">
    <source>
        <dbReference type="ARBA" id="ARBA00022691"/>
    </source>
</evidence>
<evidence type="ECO:0000256" key="2">
    <source>
        <dbReference type="ARBA" id="ARBA00022679"/>
    </source>
</evidence>
<feature type="domain" description="Methyltransferase" evidence="4">
    <location>
        <begin position="45"/>
        <end position="127"/>
    </location>
</feature>
<evidence type="ECO:0000313" key="6">
    <source>
        <dbReference type="Proteomes" id="UP000466997"/>
    </source>
</evidence>
<dbReference type="CDD" id="cd02440">
    <property type="entry name" value="AdoMet_MTases"/>
    <property type="match status" value="1"/>
</dbReference>
<evidence type="ECO:0000313" key="5">
    <source>
        <dbReference type="EMBL" id="BBX14390.1"/>
    </source>
</evidence>
<keyword evidence="1" id="KW-0489">Methyltransferase</keyword>
<keyword evidence="6" id="KW-1185">Reference proteome</keyword>
<dbReference type="InterPro" id="IPR041698">
    <property type="entry name" value="Methyltransf_25"/>
</dbReference>
<dbReference type="PANTHER" id="PTHR43464">
    <property type="entry name" value="METHYLTRANSFERASE"/>
    <property type="match status" value="1"/>
</dbReference>
<dbReference type="PANTHER" id="PTHR43464:SF19">
    <property type="entry name" value="UBIQUINONE BIOSYNTHESIS O-METHYLTRANSFERASE, MITOCHONDRIAL"/>
    <property type="match status" value="1"/>
</dbReference>